<keyword evidence="1" id="KW-0812">Transmembrane</keyword>
<dbReference type="AlphaFoldDB" id="K2RCF5"/>
<dbReference type="Proteomes" id="UP000007360">
    <property type="component" value="Unassembled WGS sequence"/>
</dbReference>
<protein>
    <recommendedName>
        <fullName evidence="4">DUF4386 domain-containing protein</fullName>
    </recommendedName>
</protein>
<keyword evidence="1" id="KW-0472">Membrane</keyword>
<keyword evidence="3" id="KW-1185">Reference proteome</keyword>
<gene>
    <name evidence="2" type="ORF">A994_05816</name>
</gene>
<feature type="transmembrane region" description="Helical" evidence="1">
    <location>
        <begin position="100"/>
        <end position="122"/>
    </location>
</feature>
<feature type="transmembrane region" description="Helical" evidence="1">
    <location>
        <begin position="208"/>
        <end position="230"/>
    </location>
</feature>
<evidence type="ECO:0000313" key="2">
    <source>
        <dbReference type="EMBL" id="EKF85979.1"/>
    </source>
</evidence>
<dbReference type="EMBL" id="AMPO01000004">
    <property type="protein sequence ID" value="EKF85979.1"/>
    <property type="molecule type" value="Genomic_DNA"/>
</dbReference>
<feature type="transmembrane region" description="Helical" evidence="1">
    <location>
        <begin position="150"/>
        <end position="172"/>
    </location>
</feature>
<proteinExistence type="predicted"/>
<evidence type="ECO:0000256" key="1">
    <source>
        <dbReference type="SAM" id="Phobius"/>
    </source>
</evidence>
<dbReference type="PATRIC" id="fig|1204725.3.peg.1169"/>
<feature type="transmembrane region" description="Helical" evidence="1">
    <location>
        <begin position="66"/>
        <end position="88"/>
    </location>
</feature>
<comment type="caution">
    <text evidence="2">The sequence shown here is derived from an EMBL/GenBank/DDBJ whole genome shotgun (WGS) entry which is preliminary data.</text>
</comment>
<reference evidence="2 3" key="1">
    <citation type="journal article" date="2012" name="J. Bacteriol.">
        <title>Draft genome sequence of Methanobacterium formicicum DSM 3637, an archaebacterium isolated from the methane producer amoeba Pelomyxa palustris.</title>
        <authorList>
            <person name="Gutierrez G."/>
        </authorList>
    </citation>
    <scope>NUCLEOTIDE SEQUENCE [LARGE SCALE GENOMIC DNA]</scope>
    <source>
        <strain evidence="3">DSM 3637 / PP1</strain>
    </source>
</reference>
<evidence type="ECO:0008006" key="4">
    <source>
        <dbReference type="Google" id="ProtNLM"/>
    </source>
</evidence>
<sequence length="243" mass="27384">MIENLNLKKTPKQVLLEARVGLWSATGLTIASSMFLIALVVTFVIFPLNFNWQGIEVYAQSFTQHYWQILMFVIPCFLISPLYLILTVAIHRFAPEEKHILSLLGIVFAVAYVAQITANYYLQMSAISQSISTGLLDGTTLFAFGNLNSIFWSMEILGYTWLSISMIFTGRLFSDGKMETTIKWIFIVNGILGVVAIIQAVTHLDFGFPFSLVFFAFTFPVATAMMALLFHRVPKKDNKLTPQ</sequence>
<organism evidence="2 3">
    <name type="scientific">Methanobacterium formicicum (strain DSM 3637 / PP1)</name>
    <dbReference type="NCBI Taxonomy" id="1204725"/>
    <lineage>
        <taxon>Archaea</taxon>
        <taxon>Methanobacteriati</taxon>
        <taxon>Methanobacteriota</taxon>
        <taxon>Methanomada group</taxon>
        <taxon>Methanobacteria</taxon>
        <taxon>Methanobacteriales</taxon>
        <taxon>Methanobacteriaceae</taxon>
        <taxon>Methanobacterium</taxon>
    </lineage>
</organism>
<accession>K2RCF5</accession>
<evidence type="ECO:0000313" key="3">
    <source>
        <dbReference type="Proteomes" id="UP000007360"/>
    </source>
</evidence>
<keyword evidence="1" id="KW-1133">Transmembrane helix</keyword>
<feature type="transmembrane region" description="Helical" evidence="1">
    <location>
        <begin position="184"/>
        <end position="202"/>
    </location>
</feature>
<name>K2RCF5_METFP</name>
<feature type="transmembrane region" description="Helical" evidence="1">
    <location>
        <begin position="20"/>
        <end position="46"/>
    </location>
</feature>